<dbReference type="SUPFAM" id="SSF55821">
    <property type="entry name" value="YrdC/RibB"/>
    <property type="match status" value="1"/>
</dbReference>
<evidence type="ECO:0000313" key="2">
    <source>
        <dbReference type="EMBL" id="MPN18119.1"/>
    </source>
</evidence>
<evidence type="ECO:0000259" key="1">
    <source>
        <dbReference type="PROSITE" id="PS51163"/>
    </source>
</evidence>
<dbReference type="InterPro" id="IPR052532">
    <property type="entry name" value="SUA5_domain"/>
</dbReference>
<feature type="domain" description="YrdC-like" evidence="1">
    <location>
        <begin position="1"/>
        <end position="93"/>
    </location>
</feature>
<dbReference type="PANTHER" id="PTHR42828">
    <property type="entry name" value="DHBP SYNTHASE RIBB-LIKE ALPHA/BETA DOMAIN-CONTAINING PROTEIN"/>
    <property type="match status" value="1"/>
</dbReference>
<dbReference type="Pfam" id="PF01300">
    <property type="entry name" value="Sua5_yciO_yrdC"/>
    <property type="match status" value="1"/>
</dbReference>
<dbReference type="PROSITE" id="PS51163">
    <property type="entry name" value="YRDC"/>
    <property type="match status" value="1"/>
</dbReference>
<proteinExistence type="predicted"/>
<comment type="caution">
    <text evidence="2">The sequence shown here is derived from an EMBL/GenBank/DDBJ whole genome shotgun (WGS) entry which is preliminary data.</text>
</comment>
<dbReference type="Gene3D" id="3.90.870.10">
    <property type="entry name" value="DHBP synthase"/>
    <property type="match status" value="1"/>
</dbReference>
<dbReference type="GO" id="GO:0003725">
    <property type="term" value="F:double-stranded RNA binding"/>
    <property type="evidence" value="ECO:0007669"/>
    <property type="project" value="InterPro"/>
</dbReference>
<reference evidence="2" key="1">
    <citation type="submission" date="2019-08" db="EMBL/GenBank/DDBJ databases">
        <authorList>
            <person name="Kucharzyk K."/>
            <person name="Murdoch R.W."/>
            <person name="Higgins S."/>
            <person name="Loffler F."/>
        </authorList>
    </citation>
    <scope>NUCLEOTIDE SEQUENCE</scope>
</reference>
<sequence length="103" mass="11425">MHPTRKTAGIRVPDSIIAQSLIEAMGNPIISITAKIDVPEENDFSYLQPDEIIDIFINLVDVVVCTDEYHFIGESTVIDMLTDEFSIIRQGAGYEDVAALLEL</sequence>
<dbReference type="InterPro" id="IPR017945">
    <property type="entry name" value="DHBP_synth_RibB-like_a/b_dom"/>
</dbReference>
<dbReference type="AlphaFoldDB" id="A0A645FWY9"/>
<protein>
    <recommendedName>
        <fullName evidence="1">YrdC-like domain-containing protein</fullName>
    </recommendedName>
</protein>
<dbReference type="PANTHER" id="PTHR42828:SF3">
    <property type="entry name" value="THREONYLCARBAMOYL-AMP SYNTHASE"/>
    <property type="match status" value="1"/>
</dbReference>
<name>A0A645FWY9_9ZZZZ</name>
<dbReference type="InterPro" id="IPR006070">
    <property type="entry name" value="Sua5-like_dom"/>
</dbReference>
<gene>
    <name evidence="2" type="primary">yciO_12</name>
    <name evidence="2" type="ORF">SDC9_165477</name>
</gene>
<organism evidence="2">
    <name type="scientific">bioreactor metagenome</name>
    <dbReference type="NCBI Taxonomy" id="1076179"/>
    <lineage>
        <taxon>unclassified sequences</taxon>
        <taxon>metagenomes</taxon>
        <taxon>ecological metagenomes</taxon>
    </lineage>
</organism>
<dbReference type="EMBL" id="VSSQ01065385">
    <property type="protein sequence ID" value="MPN18119.1"/>
    <property type="molecule type" value="Genomic_DNA"/>
</dbReference>
<accession>A0A645FWY9</accession>